<proteinExistence type="predicted"/>
<name>A0A0N8H4I5_9FLAO</name>
<feature type="transmembrane region" description="Helical" evidence="1">
    <location>
        <begin position="20"/>
        <end position="43"/>
    </location>
</feature>
<evidence type="ECO:0000256" key="1">
    <source>
        <dbReference type="SAM" id="Phobius"/>
    </source>
</evidence>
<keyword evidence="1" id="KW-1133">Transmembrane helix</keyword>
<reference evidence="2 3" key="1">
    <citation type="submission" date="2015-09" db="EMBL/GenBank/DDBJ databases">
        <title>Genome sequence of the marine flavobacterium Croceitalea dokdonensis DOKDO 023 that contains proton- and sodium-pumping rhodopsins.</title>
        <authorList>
            <person name="Kwon S.-K."/>
            <person name="Lee H.K."/>
            <person name="Kwak M.-J."/>
            <person name="Kim J.F."/>
        </authorList>
    </citation>
    <scope>NUCLEOTIDE SEQUENCE [LARGE SCALE GENOMIC DNA]</scope>
    <source>
        <strain evidence="2 3">DOKDO 023</strain>
    </source>
</reference>
<comment type="caution">
    <text evidence="2">The sequence shown here is derived from an EMBL/GenBank/DDBJ whole genome shotgun (WGS) entry which is preliminary data.</text>
</comment>
<keyword evidence="1" id="KW-0812">Transmembrane</keyword>
<dbReference type="RefSeq" id="WP_157449622.1">
    <property type="nucleotide sequence ID" value="NZ_LDJX01000001.1"/>
</dbReference>
<keyword evidence="1" id="KW-0472">Membrane</keyword>
<organism evidence="2 3">
    <name type="scientific">Croceitalea dokdonensis DOKDO 023</name>
    <dbReference type="NCBI Taxonomy" id="1300341"/>
    <lineage>
        <taxon>Bacteria</taxon>
        <taxon>Pseudomonadati</taxon>
        <taxon>Bacteroidota</taxon>
        <taxon>Flavobacteriia</taxon>
        <taxon>Flavobacteriales</taxon>
        <taxon>Flavobacteriaceae</taxon>
        <taxon>Croceitalea</taxon>
    </lineage>
</organism>
<dbReference type="Proteomes" id="UP000050280">
    <property type="component" value="Unassembled WGS sequence"/>
</dbReference>
<keyword evidence="3" id="KW-1185">Reference proteome</keyword>
<dbReference type="AlphaFoldDB" id="A0A0N8H4I5"/>
<gene>
    <name evidence="2" type="ORF">I595_371</name>
</gene>
<dbReference type="OrthoDB" id="1454812at2"/>
<sequence>MDVLKDVMKYGPMASLSYWTQGIIVSIFSLIVVTLFAMLVLLFTHGMYANIQFGY</sequence>
<evidence type="ECO:0000313" key="3">
    <source>
        <dbReference type="Proteomes" id="UP000050280"/>
    </source>
</evidence>
<accession>A0A0N8H4I5</accession>
<dbReference type="STRING" id="1300341.I595_371"/>
<evidence type="ECO:0000313" key="2">
    <source>
        <dbReference type="EMBL" id="KPM33468.1"/>
    </source>
</evidence>
<dbReference type="EMBL" id="LDJX01000001">
    <property type="protein sequence ID" value="KPM33468.1"/>
    <property type="molecule type" value="Genomic_DNA"/>
</dbReference>
<protein>
    <submittedName>
        <fullName evidence="2">Uncharacterized protein</fullName>
    </submittedName>
</protein>